<dbReference type="GO" id="GO:0030286">
    <property type="term" value="C:dynein complex"/>
    <property type="evidence" value="ECO:0007669"/>
    <property type="project" value="UniProtKB-KW"/>
</dbReference>
<evidence type="ECO:0000259" key="15">
    <source>
        <dbReference type="PROSITE" id="PS50245"/>
    </source>
</evidence>
<dbReference type="PROSITE" id="PS00845">
    <property type="entry name" value="CAP_GLY_1"/>
    <property type="match status" value="1"/>
</dbReference>
<dbReference type="GO" id="GO:0051301">
    <property type="term" value="P:cell division"/>
    <property type="evidence" value="ECO:0007669"/>
    <property type="project" value="UniProtKB-KW"/>
</dbReference>
<dbReference type="Pfam" id="PF12455">
    <property type="entry name" value="Dynactin"/>
    <property type="match status" value="1"/>
</dbReference>
<dbReference type="GeneID" id="63801321"/>
<accession>A0A1Y1W831</accession>
<evidence type="ECO:0000313" key="16">
    <source>
        <dbReference type="EMBL" id="ORX69602.1"/>
    </source>
</evidence>
<dbReference type="STRING" id="61395.A0A1Y1W831"/>
<evidence type="ECO:0000256" key="6">
    <source>
        <dbReference type="ARBA" id="ARBA00022618"/>
    </source>
</evidence>
<feature type="region of interest" description="Disordered" evidence="14">
    <location>
        <begin position="98"/>
        <end position="240"/>
    </location>
</feature>
<evidence type="ECO:0000256" key="7">
    <source>
        <dbReference type="ARBA" id="ARBA00022701"/>
    </source>
</evidence>
<keyword evidence="10 13" id="KW-0175">Coiled coil</keyword>
<evidence type="ECO:0000313" key="17">
    <source>
        <dbReference type="Proteomes" id="UP000193922"/>
    </source>
</evidence>
<sequence>MSSPQADEPGAGTPRARAGSVSGPNVGQLVEVQGMRGIVRFSGTTGFATGRWCGVELEEPRGKNDGSVQGKRYFECAPNYGMFVRPSQAKVVASSASAPSSVPRLGRPAGGDHLPGASGIAARRTTVSGLRSPSSARSASRHSLVSEGGSRPGSRELLPQARNETPSPLGHAAVGEEVAERMQTPTKAVAMEVDPKDEEKKEGDAEPTTPEPTEPQRTPYRPALTMDESSTFGAGSAPTMSAQTVPLKQFEELRLKYKFLEQKRSEDRQRIQEADKMRAEAEQALRVRDKLATKVGTQQEEMRALKAKLKEATSAREKFELMYSEANDAMEILTLDKEMAEERAEQIAQDVTVLREQLDEASASLDVYKQEGDHSAVLADSPDGATALDYAQLKTQSERLKEALVRLRDVSNDTESRLTQRVRQLEREAEAAQELSEEAERYREKLEVAESQVEDLKERLDEALGAEEMIEDLSERNLNLSAKVEEMQSVIENLEALCEVNNEMEETRAEEEQGLKAEIDRLMVTVNDKNRRIDKLEEAMADYQFNIKQYRELVANLQGELQRLREREETQASEVASFSSKTQEMMSLNLQLRSTMLKTKAKAVDLEMRRLEADQATEQLAMTEPFLPDHFFKSEGDALKSVLAFKRLAVKSDILCKQLEQDENTEANVSDEFVATAEVRSKLAQFSGVAAVLVRHLSGCSETEFMKLGALFVDAQGTERRLNGLIDVMKKEEFRATDSLPEIRRLTAQMLALADSHVPTGSKTATGVQRLGVAVGQLAFGSDVQLANLFYIEQLLASGQGSVDGSAEPVEVFSAEDRQRMTGEVLPAVASTIQHCKASKAAAVKLLKRSEELIQGDLCGNDSISAQVGEALRQSSQLEVYCTKVRTMIQEYYAQGGGEEDRAADKVTVDRVVGDLNTVAQEVFGNADATVLGQALSAAQRLAQEVGRALALASDDSNLARAAGVEAPWVKRAAQFKASLVRNAEVEKRTEALNEEIISLARELKLRDQAIQEYGVKTEMLEKRTETMRRQADQVQQLQQLLAAAQKQERTYEEAIESLQGEVDTLERENRKIKQTAVAKAAVPSDQAGLALPTDLAGLRRKIEVLQESVGFLRRENAHLRGKYVYRGAAAVEQLRKPLLVAAAGGPASAEVSAAVREAKTVAREACVLAAMPRLVRLKPAEEAEKKPAWQPLAKKPEFELYRQQTVVQSLRARAEKVQERLHSLARFPALAGTATVVL</sequence>
<dbReference type="GO" id="GO:0005814">
    <property type="term" value="C:centriole"/>
    <property type="evidence" value="ECO:0007669"/>
    <property type="project" value="UniProtKB-SubCell"/>
</dbReference>
<comment type="similarity">
    <text evidence="4">Belongs to the dynactin 150 kDa subunit family.</text>
</comment>
<dbReference type="OrthoDB" id="2130750at2759"/>
<evidence type="ECO:0000256" key="8">
    <source>
        <dbReference type="ARBA" id="ARBA00022776"/>
    </source>
</evidence>
<dbReference type="Proteomes" id="UP000193922">
    <property type="component" value="Unassembled WGS sequence"/>
</dbReference>
<evidence type="ECO:0000256" key="3">
    <source>
        <dbReference type="ARBA" id="ARBA00004544"/>
    </source>
</evidence>
<name>A0A1Y1W831_9FUNG</name>
<dbReference type="PANTHER" id="PTHR18916">
    <property type="entry name" value="DYNACTIN 1-RELATED MICROTUBULE-BINDING"/>
    <property type="match status" value="1"/>
</dbReference>
<keyword evidence="7" id="KW-0493">Microtubule</keyword>
<organism evidence="16 17">
    <name type="scientific">Linderina pennispora</name>
    <dbReference type="NCBI Taxonomy" id="61395"/>
    <lineage>
        <taxon>Eukaryota</taxon>
        <taxon>Fungi</taxon>
        <taxon>Fungi incertae sedis</taxon>
        <taxon>Zoopagomycota</taxon>
        <taxon>Kickxellomycotina</taxon>
        <taxon>Kickxellomycetes</taxon>
        <taxon>Kickxellales</taxon>
        <taxon>Kickxellaceae</taxon>
        <taxon>Linderina</taxon>
    </lineage>
</organism>
<evidence type="ECO:0000256" key="13">
    <source>
        <dbReference type="SAM" id="Coils"/>
    </source>
</evidence>
<evidence type="ECO:0000256" key="9">
    <source>
        <dbReference type="ARBA" id="ARBA00023017"/>
    </source>
</evidence>
<dbReference type="GO" id="GO:0005819">
    <property type="term" value="C:spindle"/>
    <property type="evidence" value="ECO:0007669"/>
    <property type="project" value="UniProtKB-SubCell"/>
</dbReference>
<feature type="region of interest" description="Disordered" evidence="14">
    <location>
        <begin position="1"/>
        <end position="25"/>
    </location>
</feature>
<dbReference type="RefSeq" id="XP_040743290.1">
    <property type="nucleotide sequence ID" value="XM_040884673.1"/>
</dbReference>
<evidence type="ECO:0000256" key="12">
    <source>
        <dbReference type="ARBA" id="ARBA00023306"/>
    </source>
</evidence>
<evidence type="ECO:0000256" key="2">
    <source>
        <dbReference type="ARBA" id="ARBA00004186"/>
    </source>
</evidence>
<dbReference type="PANTHER" id="PTHR18916:SF6">
    <property type="entry name" value="DYNACTIN SUBUNIT 1"/>
    <property type="match status" value="1"/>
</dbReference>
<dbReference type="GO" id="GO:0005874">
    <property type="term" value="C:microtubule"/>
    <property type="evidence" value="ECO:0007669"/>
    <property type="project" value="UniProtKB-KW"/>
</dbReference>
<keyword evidence="8" id="KW-0498">Mitosis</keyword>
<protein>
    <recommendedName>
        <fullName evidence="15">CAP-Gly domain-containing protein</fullName>
    </recommendedName>
</protein>
<dbReference type="InterPro" id="IPR022157">
    <property type="entry name" value="Dynactin"/>
</dbReference>
<feature type="compositionally biased region" description="Low complexity" evidence="14">
    <location>
        <begin position="127"/>
        <end position="146"/>
    </location>
</feature>
<feature type="compositionally biased region" description="Polar residues" evidence="14">
    <location>
        <begin position="227"/>
        <end position="240"/>
    </location>
</feature>
<dbReference type="Gene3D" id="2.30.30.190">
    <property type="entry name" value="CAP Gly-rich-like domain"/>
    <property type="match status" value="1"/>
</dbReference>
<dbReference type="SUPFAM" id="SSF74924">
    <property type="entry name" value="Cap-Gly domain"/>
    <property type="match status" value="1"/>
</dbReference>
<comment type="caution">
    <text evidence="16">The sequence shown here is derived from an EMBL/GenBank/DDBJ whole genome shotgun (WGS) entry which is preliminary data.</text>
</comment>
<dbReference type="InterPro" id="IPR000938">
    <property type="entry name" value="CAP-Gly_domain"/>
</dbReference>
<evidence type="ECO:0000256" key="1">
    <source>
        <dbReference type="ARBA" id="ARBA00004114"/>
    </source>
</evidence>
<keyword evidence="5" id="KW-0963">Cytoplasm</keyword>
<dbReference type="AlphaFoldDB" id="A0A1Y1W831"/>
<evidence type="ECO:0000256" key="11">
    <source>
        <dbReference type="ARBA" id="ARBA00023212"/>
    </source>
</evidence>
<keyword evidence="12" id="KW-0131">Cell cycle</keyword>
<gene>
    <name evidence="16" type="ORF">DL89DRAFT_224051</name>
</gene>
<evidence type="ECO:0000256" key="5">
    <source>
        <dbReference type="ARBA" id="ARBA00022490"/>
    </source>
</evidence>
<dbReference type="InterPro" id="IPR036859">
    <property type="entry name" value="CAP-Gly_dom_sf"/>
</dbReference>
<dbReference type="Pfam" id="PF01302">
    <property type="entry name" value="CAP_GLY"/>
    <property type="match status" value="1"/>
</dbReference>
<feature type="coiled-coil region" evidence="13">
    <location>
        <begin position="250"/>
        <end position="574"/>
    </location>
</feature>
<dbReference type="EMBL" id="MCFD01000007">
    <property type="protein sequence ID" value="ORX69602.1"/>
    <property type="molecule type" value="Genomic_DNA"/>
</dbReference>
<evidence type="ECO:0000256" key="10">
    <source>
        <dbReference type="ARBA" id="ARBA00023054"/>
    </source>
</evidence>
<evidence type="ECO:0000256" key="14">
    <source>
        <dbReference type="SAM" id="MobiDB-lite"/>
    </source>
</evidence>
<proteinExistence type="inferred from homology"/>
<keyword evidence="11" id="KW-0206">Cytoskeleton</keyword>
<comment type="subcellular location">
    <subcellularLocation>
        <location evidence="3">Cytoplasm</location>
        <location evidence="3">Cell cortex</location>
    </subcellularLocation>
    <subcellularLocation>
        <location evidence="1">Cytoplasm</location>
        <location evidence="1">Cytoskeleton</location>
        <location evidence="1">Microtubule organizing center</location>
        <location evidence="1">Centrosome</location>
        <location evidence="1">Centriole</location>
    </subcellularLocation>
    <subcellularLocation>
        <location evidence="2">Cytoplasm</location>
        <location evidence="2">Cytoskeleton</location>
        <location evidence="2">Spindle</location>
    </subcellularLocation>
</comment>
<reference evidence="16 17" key="1">
    <citation type="submission" date="2016-07" db="EMBL/GenBank/DDBJ databases">
        <title>Pervasive Adenine N6-methylation of Active Genes in Fungi.</title>
        <authorList>
            <consortium name="DOE Joint Genome Institute"/>
            <person name="Mondo S.J."/>
            <person name="Dannebaum R.O."/>
            <person name="Kuo R.C."/>
            <person name="Labutti K."/>
            <person name="Haridas S."/>
            <person name="Kuo A."/>
            <person name="Salamov A."/>
            <person name="Ahrendt S.R."/>
            <person name="Lipzen A."/>
            <person name="Sullivan W."/>
            <person name="Andreopoulos W.B."/>
            <person name="Clum A."/>
            <person name="Lindquist E."/>
            <person name="Daum C."/>
            <person name="Ramamoorthy G.K."/>
            <person name="Gryganskyi A."/>
            <person name="Culley D."/>
            <person name="Magnuson J.K."/>
            <person name="James T.Y."/>
            <person name="O'Malley M.A."/>
            <person name="Stajich J.E."/>
            <person name="Spatafora J.W."/>
            <person name="Visel A."/>
            <person name="Grigoriev I.V."/>
        </authorList>
    </citation>
    <scope>NUCLEOTIDE SEQUENCE [LARGE SCALE GENOMIC DNA]</scope>
    <source>
        <strain evidence="16 17">ATCC 12442</strain>
    </source>
</reference>
<keyword evidence="9" id="KW-0243">Dynein</keyword>
<dbReference type="PROSITE" id="PS50245">
    <property type="entry name" value="CAP_GLY_2"/>
    <property type="match status" value="1"/>
</dbReference>
<feature type="coiled-coil region" evidence="13">
    <location>
        <begin position="983"/>
        <end position="1116"/>
    </location>
</feature>
<feature type="compositionally biased region" description="Basic and acidic residues" evidence="14">
    <location>
        <begin position="193"/>
        <end position="204"/>
    </location>
</feature>
<evidence type="ECO:0000256" key="4">
    <source>
        <dbReference type="ARBA" id="ARBA00011010"/>
    </source>
</evidence>
<keyword evidence="6" id="KW-0132">Cell division</keyword>
<dbReference type="SMART" id="SM01052">
    <property type="entry name" value="CAP_GLY"/>
    <property type="match status" value="1"/>
</dbReference>
<keyword evidence="17" id="KW-1185">Reference proteome</keyword>
<feature type="domain" description="CAP-Gly" evidence="15">
    <location>
        <begin position="43"/>
        <end position="85"/>
    </location>
</feature>